<accession>A0ABS3YG79</accession>
<dbReference type="PANTHER" id="PTHR30518:SF2">
    <property type="entry name" value="ENDOLYTIC MUREIN TRANSGLYCOSYLASE"/>
    <property type="match status" value="1"/>
</dbReference>
<dbReference type="Gene3D" id="3.30.1490.480">
    <property type="entry name" value="Endolytic murein transglycosylase"/>
    <property type="match status" value="1"/>
</dbReference>
<gene>
    <name evidence="7 8" type="primary">mltG</name>
    <name evidence="8" type="ORF">J7I43_15775</name>
</gene>
<keyword evidence="4 7" id="KW-0472">Membrane</keyword>
<comment type="catalytic activity">
    <reaction evidence="7">
        <text>a peptidoglycan chain = a peptidoglycan chain with N-acetyl-1,6-anhydromuramyl-[peptide] at the reducing end + a peptidoglycan chain with N-acetylglucosamine at the non-reducing end.</text>
        <dbReference type="EC" id="4.2.2.29"/>
    </reaction>
</comment>
<keyword evidence="5 7" id="KW-0456">Lyase</keyword>
<keyword evidence="6 7" id="KW-0961">Cell wall biogenesis/degradation</keyword>
<dbReference type="PANTHER" id="PTHR30518">
    <property type="entry name" value="ENDOLYTIC MUREIN TRANSGLYCOSYLASE"/>
    <property type="match status" value="1"/>
</dbReference>
<reference evidence="9" key="1">
    <citation type="submission" date="2021-03" db="EMBL/GenBank/DDBJ databases">
        <title>Assistant Professor.</title>
        <authorList>
            <person name="Huq M.A."/>
        </authorList>
    </citation>
    <scope>NUCLEOTIDE SEQUENCE [LARGE SCALE GENOMIC DNA]</scope>
    <source>
        <strain evidence="9">MAH-28</strain>
    </source>
</reference>
<evidence type="ECO:0000313" key="8">
    <source>
        <dbReference type="EMBL" id="MBO9153688.1"/>
    </source>
</evidence>
<dbReference type="Pfam" id="PF02618">
    <property type="entry name" value="YceG"/>
    <property type="match status" value="1"/>
</dbReference>
<evidence type="ECO:0000256" key="3">
    <source>
        <dbReference type="ARBA" id="ARBA00022989"/>
    </source>
</evidence>
<keyword evidence="3 7" id="KW-1133">Transmembrane helix</keyword>
<dbReference type="HAMAP" id="MF_02065">
    <property type="entry name" value="MltG"/>
    <property type="match status" value="1"/>
</dbReference>
<keyword evidence="1 7" id="KW-1003">Cell membrane</keyword>
<dbReference type="NCBIfam" id="TIGR00247">
    <property type="entry name" value="endolytic transglycosylase MltG"/>
    <property type="match status" value="1"/>
</dbReference>
<comment type="caution">
    <text evidence="8">The sequence shown here is derived from an EMBL/GenBank/DDBJ whole genome shotgun (WGS) entry which is preliminary data.</text>
</comment>
<name>A0ABS3YG79_9BACT</name>
<feature type="site" description="Important for catalytic activity" evidence="7">
    <location>
        <position position="227"/>
    </location>
</feature>
<keyword evidence="9" id="KW-1185">Reference proteome</keyword>
<evidence type="ECO:0000256" key="2">
    <source>
        <dbReference type="ARBA" id="ARBA00022692"/>
    </source>
</evidence>
<evidence type="ECO:0000256" key="1">
    <source>
        <dbReference type="ARBA" id="ARBA00022475"/>
    </source>
</evidence>
<comment type="similarity">
    <text evidence="7">Belongs to the transglycosylase MltG family.</text>
</comment>
<comment type="function">
    <text evidence="7">Functions as a peptidoglycan terminase that cleaves nascent peptidoglycan strands endolytically to terminate their elongation.</text>
</comment>
<dbReference type="CDD" id="cd08010">
    <property type="entry name" value="MltG_like"/>
    <property type="match status" value="1"/>
</dbReference>
<dbReference type="EMBL" id="JAGHKP010000003">
    <property type="protein sequence ID" value="MBO9153688.1"/>
    <property type="molecule type" value="Genomic_DNA"/>
</dbReference>
<evidence type="ECO:0000256" key="4">
    <source>
        <dbReference type="ARBA" id="ARBA00023136"/>
    </source>
</evidence>
<dbReference type="EC" id="4.2.2.29" evidence="7"/>
<proteinExistence type="inferred from homology"/>
<evidence type="ECO:0000256" key="6">
    <source>
        <dbReference type="ARBA" id="ARBA00023316"/>
    </source>
</evidence>
<protein>
    <recommendedName>
        <fullName evidence="7">Endolytic murein transglycosylase</fullName>
        <ecNumber evidence="7">4.2.2.29</ecNumber>
    </recommendedName>
    <alternativeName>
        <fullName evidence="7">Peptidoglycan lytic transglycosylase</fullName>
    </alternativeName>
    <alternativeName>
        <fullName evidence="7">Peptidoglycan polymerization terminase</fullName>
    </alternativeName>
</protein>
<evidence type="ECO:0000256" key="7">
    <source>
        <dbReference type="HAMAP-Rule" id="MF_02065"/>
    </source>
</evidence>
<dbReference type="RefSeq" id="WP_209146757.1">
    <property type="nucleotide sequence ID" value="NZ_JAGHKP010000003.1"/>
</dbReference>
<keyword evidence="2 7" id="KW-0812">Transmembrane</keyword>
<dbReference type="Proteomes" id="UP000679126">
    <property type="component" value="Unassembled WGS sequence"/>
</dbReference>
<evidence type="ECO:0000256" key="5">
    <source>
        <dbReference type="ARBA" id="ARBA00023239"/>
    </source>
</evidence>
<sequence>MKQKSKVKRNNSPWVRRIAVIAACLLAGALVLGGYLLMGPNTRSFGDKKYFYIPTGSKYADVLQGLKDQEIISSPATFNLVARQLDYPARVKAGRYEIKKGMGNLDIVRILRSGRQSPVKLVINKLRLKDDFIRLVSSQLEADSTALRAIMDDAVYLRQFGLDTQTVMAAVMPNTYEFYWNTSAGKVFEKLEDSYAKFWTDERKAKAAALGLTPAEVVTLASIVEEETNRHDEKPSIASVYLNRLKKGMKLGADPTVKYALKNFALKRIWGSYLTFDSPYNTYRYTGLPPGPICTPSVKSIEAVLQPADTEYLYFCAKADGSGYHAFASTFKEHLENARTYQKELNARGIK</sequence>
<dbReference type="Gene3D" id="3.30.160.60">
    <property type="entry name" value="Classic Zinc Finger"/>
    <property type="match status" value="1"/>
</dbReference>
<evidence type="ECO:0000313" key="9">
    <source>
        <dbReference type="Proteomes" id="UP000679126"/>
    </source>
</evidence>
<dbReference type="InterPro" id="IPR003770">
    <property type="entry name" value="MLTG-like"/>
</dbReference>
<organism evidence="8 9">
    <name type="scientific">Chitinophaga chungangae</name>
    <dbReference type="NCBI Taxonomy" id="2821488"/>
    <lineage>
        <taxon>Bacteria</taxon>
        <taxon>Pseudomonadati</taxon>
        <taxon>Bacteroidota</taxon>
        <taxon>Chitinophagia</taxon>
        <taxon>Chitinophagales</taxon>
        <taxon>Chitinophagaceae</taxon>
        <taxon>Chitinophaga</taxon>
    </lineage>
</organism>